<gene>
    <name evidence="1" type="ORF">HNP81_002870</name>
</gene>
<sequence>MTKPKLPPATDWRARDITDWNVSTFSQFIIDRTQEIYGVPYAPGGGGSKSQRWLREKGMLKQAQGTYGNAVLRAFIEICWREYRTNKPEQFPYPTFAFMISYQDRYFSQAQSDVARAKRSSGAAEIAEVDTEKLAEWF</sequence>
<protein>
    <submittedName>
        <fullName evidence="1">Uncharacterized protein</fullName>
    </submittedName>
</protein>
<keyword evidence="2" id="KW-1185">Reference proteome</keyword>
<evidence type="ECO:0000313" key="2">
    <source>
        <dbReference type="Proteomes" id="UP000626697"/>
    </source>
</evidence>
<accession>A0ABR6CRC4</accession>
<evidence type="ECO:0000313" key="1">
    <source>
        <dbReference type="EMBL" id="MBA9027580.1"/>
    </source>
</evidence>
<dbReference type="RefSeq" id="WP_182503019.1">
    <property type="nucleotide sequence ID" value="NZ_JACJHX010000008.1"/>
</dbReference>
<organism evidence="1 2">
    <name type="scientific">Peribacillus huizhouensis</name>
    <dbReference type="NCBI Taxonomy" id="1501239"/>
    <lineage>
        <taxon>Bacteria</taxon>
        <taxon>Bacillati</taxon>
        <taxon>Bacillota</taxon>
        <taxon>Bacilli</taxon>
        <taxon>Bacillales</taxon>
        <taxon>Bacillaceae</taxon>
        <taxon>Peribacillus</taxon>
    </lineage>
</organism>
<comment type="caution">
    <text evidence="1">The sequence shown here is derived from an EMBL/GenBank/DDBJ whole genome shotgun (WGS) entry which is preliminary data.</text>
</comment>
<name>A0ABR6CRC4_9BACI</name>
<dbReference type="Proteomes" id="UP000626697">
    <property type="component" value="Unassembled WGS sequence"/>
</dbReference>
<reference evidence="1 2" key="1">
    <citation type="submission" date="2020-08" db="EMBL/GenBank/DDBJ databases">
        <title>Genomic Encyclopedia of Type Strains, Phase IV (KMG-IV): sequencing the most valuable type-strain genomes for metagenomic binning, comparative biology and taxonomic classification.</title>
        <authorList>
            <person name="Goeker M."/>
        </authorList>
    </citation>
    <scope>NUCLEOTIDE SEQUENCE [LARGE SCALE GENOMIC DNA]</scope>
    <source>
        <strain evidence="1 2">DSM 105481</strain>
    </source>
</reference>
<proteinExistence type="predicted"/>
<dbReference type="EMBL" id="JACJHX010000008">
    <property type="protein sequence ID" value="MBA9027580.1"/>
    <property type="molecule type" value="Genomic_DNA"/>
</dbReference>